<feature type="compositionally biased region" description="Low complexity" evidence="1">
    <location>
        <begin position="192"/>
        <end position="207"/>
    </location>
</feature>
<feature type="region of interest" description="Disordered" evidence="1">
    <location>
        <begin position="68"/>
        <end position="376"/>
    </location>
</feature>
<dbReference type="Proteomes" id="UP001497472">
    <property type="component" value="Unassembled WGS sequence"/>
</dbReference>
<feature type="compositionally biased region" description="Polar residues" evidence="1">
    <location>
        <begin position="761"/>
        <end position="789"/>
    </location>
</feature>
<feature type="compositionally biased region" description="Polar residues" evidence="1">
    <location>
        <begin position="286"/>
        <end position="297"/>
    </location>
</feature>
<feature type="compositionally biased region" description="Basic and acidic residues" evidence="1">
    <location>
        <begin position="68"/>
        <end position="78"/>
    </location>
</feature>
<feature type="region of interest" description="Disordered" evidence="1">
    <location>
        <begin position="818"/>
        <end position="903"/>
    </location>
</feature>
<reference evidence="2 3" key="1">
    <citation type="submission" date="2023-11" db="EMBL/GenBank/DDBJ databases">
        <authorList>
            <person name="Okamura Y."/>
        </authorList>
    </citation>
    <scope>NUCLEOTIDE SEQUENCE [LARGE SCALE GENOMIC DNA]</scope>
</reference>
<name>A0AAV1K1I6_9NEOP</name>
<protein>
    <submittedName>
        <fullName evidence="2">Uncharacterized protein</fullName>
    </submittedName>
</protein>
<feature type="region of interest" description="Disordered" evidence="1">
    <location>
        <begin position="529"/>
        <end position="615"/>
    </location>
</feature>
<evidence type="ECO:0000256" key="1">
    <source>
        <dbReference type="SAM" id="MobiDB-lite"/>
    </source>
</evidence>
<dbReference type="EMBL" id="CAVLEF010000279">
    <property type="protein sequence ID" value="CAK1554930.1"/>
    <property type="molecule type" value="Genomic_DNA"/>
</dbReference>
<feature type="compositionally biased region" description="Basic and acidic residues" evidence="1">
    <location>
        <begin position="168"/>
        <end position="180"/>
    </location>
</feature>
<comment type="caution">
    <text evidence="2">The sequence shown here is derived from an EMBL/GenBank/DDBJ whole genome shotgun (WGS) entry which is preliminary data.</text>
</comment>
<feature type="region of interest" description="Disordered" evidence="1">
    <location>
        <begin position="426"/>
        <end position="445"/>
    </location>
</feature>
<feature type="region of interest" description="Disordered" evidence="1">
    <location>
        <begin position="641"/>
        <end position="795"/>
    </location>
</feature>
<feature type="compositionally biased region" description="Low complexity" evidence="1">
    <location>
        <begin position="667"/>
        <end position="681"/>
    </location>
</feature>
<feature type="compositionally biased region" description="Polar residues" evidence="1">
    <location>
        <begin position="208"/>
        <end position="220"/>
    </location>
</feature>
<evidence type="ECO:0000313" key="2">
    <source>
        <dbReference type="EMBL" id="CAK1554930.1"/>
    </source>
</evidence>
<feature type="compositionally biased region" description="Polar residues" evidence="1">
    <location>
        <begin position="818"/>
        <end position="839"/>
    </location>
</feature>
<feature type="compositionally biased region" description="Polar residues" evidence="1">
    <location>
        <begin position="687"/>
        <end position="741"/>
    </location>
</feature>
<feature type="compositionally biased region" description="Basic and acidic residues" evidence="1">
    <location>
        <begin position="221"/>
        <end position="230"/>
    </location>
</feature>
<feature type="compositionally biased region" description="Polar residues" evidence="1">
    <location>
        <begin position="140"/>
        <end position="150"/>
    </location>
</feature>
<feature type="compositionally biased region" description="Basic and acidic residues" evidence="1">
    <location>
        <begin position="247"/>
        <end position="271"/>
    </location>
</feature>
<organism evidence="2 3">
    <name type="scientific">Leptosia nina</name>
    <dbReference type="NCBI Taxonomy" id="320188"/>
    <lineage>
        <taxon>Eukaryota</taxon>
        <taxon>Metazoa</taxon>
        <taxon>Ecdysozoa</taxon>
        <taxon>Arthropoda</taxon>
        <taxon>Hexapoda</taxon>
        <taxon>Insecta</taxon>
        <taxon>Pterygota</taxon>
        <taxon>Neoptera</taxon>
        <taxon>Endopterygota</taxon>
        <taxon>Lepidoptera</taxon>
        <taxon>Glossata</taxon>
        <taxon>Ditrysia</taxon>
        <taxon>Papilionoidea</taxon>
        <taxon>Pieridae</taxon>
        <taxon>Pierinae</taxon>
        <taxon>Leptosia</taxon>
    </lineage>
</organism>
<evidence type="ECO:0000313" key="3">
    <source>
        <dbReference type="Proteomes" id="UP001497472"/>
    </source>
</evidence>
<feature type="compositionally biased region" description="Polar residues" evidence="1">
    <location>
        <begin position="641"/>
        <end position="659"/>
    </location>
</feature>
<keyword evidence="3" id="KW-1185">Reference proteome</keyword>
<gene>
    <name evidence="2" type="ORF">LNINA_LOCUS13783</name>
</gene>
<proteinExistence type="predicted"/>
<dbReference type="AlphaFoldDB" id="A0AAV1K1I6"/>
<accession>A0AAV1K1I6</accession>
<sequence>MPIIKSEGTRRRAGATRVFATRHCVFSLRAVHTSSQEAPLFACNPLAPAAAKGSKLWSSAVKAFKLVRRDSASRDSEARSPNQSVSSEEKRRRWSLPSKVTELIPKKKSTERHSTKYRGIQEGTENLASEEEPVKPPSLVKSQKTHTLLQQPREPKPPHAEAQQHSQEVQDKKQNQRSLDRGTLQRHKQQEQRVQTQQEQKGQRQVTPKQQQAQEPFTRTSDWDEIRTPEGRIIPTFQGEPRPPQPKNKEPRLLPRPDFYISRHRELHKESTGSQNLDRVPKKQPTAPQLDQKTPQKQLIEAPRGSQRAQQVHKETIRRTMSQNPQKYPIRDHQVSLPNTPQRGGMPLREIKSTQNTPLKVPQSESRRPSQEYQRIHQGQALEVPQSWLLIGSSQAVSGSAPGPSRNYAQHYSGSTQYVAGPSQASYHNYSGSSQSISGTSQPSSQYYTATQRGVASNSYNAQAHSQNSMYNMQSQRNPSQSFIGSDVGYSQASCQIYDQRSIQDLSGVSQPGLSQAVSHNFASTTQIQRNLGPSQGPSQNFRGSSHSDAGPSQGSFPSYEQRSAQDLSTTSHRLSTQAQTQNFVPTAQSQRSLGPSQGPSQNFKGSSQSDAGATSFQNYDQRSIQDISATSQRVTSQVSAQHLTSVAQNQRPSQSFMDASQPDGGSSQTTAQSATYSQTAPYTFQPRRSSGSNSQGTTYKVQGQAEISPSQSSNQNYESEANQDYSYTTQRNTASSQEQLKGTEVTTKTPPGKATGGVQGQSQKSVLTPQTSTETLKSVSSTSQIQTESKAKTGSIATTSAAIQDINNVPAFTAPTVFTSQSHPSTSNSVPTSQSTAGLAQIGGPSHCKEGLTASQSIAGPSKAEAGISQTTPSTPKAGPSRVFSSFKGKATKTPPKNVPLREPQQLMSSYSQLVSTLQNSNQMPGMVTLPQMEPKKEVPTEAKEPSGALAVLASSIPNAAAMFTKMKNTALRLTLGSNNEKLTTQPLEYNPIMQFFEVQEEVCNAGPGLVWRVHDALRKADARVSNSML</sequence>